<protein>
    <submittedName>
        <fullName evidence="1">ACT domain-containing protein</fullName>
    </submittedName>
</protein>
<dbReference type="AlphaFoldDB" id="A0A1D8S5W2"/>
<dbReference type="OrthoDB" id="60296at2157"/>
<dbReference type="InterPro" id="IPR044561">
    <property type="entry name" value="ACT_ThrD-II-like"/>
</dbReference>
<reference evidence="2" key="3">
    <citation type="journal article" date="2017" name="ISME J.">
        <title>Discovery of anaerobic lithoheterotrophic haloarchaea, ubiquitous in hypersaline habitats.</title>
        <authorList>
            <person name="Sorokin D.Y."/>
            <person name="Messina E."/>
            <person name="Smedile F."/>
            <person name="Roman P."/>
            <person name="Damste J.S.S."/>
            <person name="Ciordia S."/>
            <person name="Mena M.C."/>
            <person name="Ferrer M."/>
            <person name="Golyshin P.N."/>
            <person name="Kublanov I.V."/>
            <person name="Samarov N.I."/>
            <person name="Toshchakov S.V."/>
            <person name="La Cono V."/>
            <person name="Yakimov M.M."/>
        </authorList>
    </citation>
    <scope>NUCLEOTIDE SEQUENCE</scope>
    <source>
        <strain evidence="2">HSR6</strain>
    </source>
</reference>
<dbReference type="STRING" id="1873524.HSR6_1630"/>
<sequence>MSDEHGSTRAHTVRLELVDEPGELLRALEPIAENGGNLLSIFHERGSVTPRGRIPVEIDLECAPEQLEQITAALRDRGINVIQAGTEKYGEEVLVLLIGARLEEDLSATIERIESETPASVIDLSLSGATDSEAVSSGRFRLALEAGAADAALDAVRQVATDMDLRFVAPLVEGSR</sequence>
<accession>A0A1J1AD50</accession>
<reference evidence="4" key="2">
    <citation type="submission" date="2016-08" db="EMBL/GenBank/DDBJ databases">
        <title>Discovery of first anaerobic lithoheterotrophic haloarchae widely represented in hypersaline habitats.</title>
        <authorList>
            <person name="Sorokin D.Y."/>
            <person name="Kublanov I.V."/>
            <person name="Roman P."/>
            <person name="Sinninghe Damste J.S."/>
            <person name="Golyshin P.N."/>
            <person name="Rojo D."/>
            <person name="Ciordia S."/>
            <person name="Mena Md.C."/>
            <person name="Ferrer M."/>
            <person name="Smedile F."/>
            <person name="Messina E."/>
            <person name="La Cono V."/>
            <person name="Yakimov M.M."/>
        </authorList>
    </citation>
    <scope>NUCLEOTIDE SEQUENCE [LARGE SCALE GENOMIC DNA]</scope>
    <source>
        <strain evidence="4">HSR6</strain>
    </source>
</reference>
<dbReference type="InterPro" id="IPR045865">
    <property type="entry name" value="ACT-like_dom_sf"/>
</dbReference>
<dbReference type="EMBL" id="CP016070">
    <property type="protein sequence ID" value="AOW80733.1"/>
    <property type="molecule type" value="Genomic_DNA"/>
</dbReference>
<dbReference type="KEGG" id="halh:HTSR_1560"/>
<dbReference type="Proteomes" id="UP000186165">
    <property type="component" value="Chromosome"/>
</dbReference>
<dbReference type="EMBL" id="CP016804">
    <property type="protein sequence ID" value="APE96070.1"/>
    <property type="molecule type" value="Genomic_DNA"/>
</dbReference>
<evidence type="ECO:0000313" key="2">
    <source>
        <dbReference type="EMBL" id="APE96070.1"/>
    </source>
</evidence>
<dbReference type="SUPFAM" id="SSF55021">
    <property type="entry name" value="ACT-like"/>
    <property type="match status" value="1"/>
</dbReference>
<dbReference type="CDD" id="cd04886">
    <property type="entry name" value="ACT_ThrD-II-like"/>
    <property type="match status" value="1"/>
</dbReference>
<dbReference type="KEGG" id="hhsr:HSR6_1630"/>
<reference evidence="1 3" key="1">
    <citation type="submission" date="2016-06" db="EMBL/GenBank/DDBJ databases">
        <title>Discovery of anaerobic lithoheterotrophic haloarchaeon capable of sulfur respiration by hydrogen and formate.</title>
        <authorList>
            <person name="Sorokin D.Y."/>
            <person name="Kublanov I.V."/>
            <person name="Roman P."/>
            <person name="Sinninghe Damste J.S."/>
            <person name="Golyshin P.N."/>
            <person name="Rojo D."/>
            <person name="Ciordia S."/>
            <person name="Mena Md.C."/>
            <person name="Ferrer M."/>
            <person name="Smedile F."/>
            <person name="Messina E."/>
            <person name="La Cono V."/>
            <person name="Yakimov M.M."/>
        </authorList>
    </citation>
    <scope>NUCLEOTIDE SEQUENCE [LARGE SCALE GENOMIC DNA]</scope>
    <source>
        <strain evidence="1 3">HTSR1</strain>
    </source>
</reference>
<evidence type="ECO:0000313" key="3">
    <source>
        <dbReference type="Proteomes" id="UP000185608"/>
    </source>
</evidence>
<dbReference type="PATRIC" id="fig|1855411.3.peg.1562"/>
<organism evidence="1 3">
    <name type="scientific">Halodesulfurarchaeum formicicum</name>
    <dbReference type="NCBI Taxonomy" id="1873524"/>
    <lineage>
        <taxon>Archaea</taxon>
        <taxon>Methanobacteriati</taxon>
        <taxon>Methanobacteriota</taxon>
        <taxon>Stenosarchaea group</taxon>
        <taxon>Halobacteria</taxon>
        <taxon>Halobacteriales</taxon>
        <taxon>Halobacteriaceae</taxon>
        <taxon>Halodesulfurarchaeum</taxon>
    </lineage>
</organism>
<proteinExistence type="predicted"/>
<evidence type="ECO:0000313" key="1">
    <source>
        <dbReference type="EMBL" id="AOW80733.1"/>
    </source>
</evidence>
<accession>A0A1D8S5W2</accession>
<keyword evidence="4" id="KW-1185">Reference proteome</keyword>
<name>A0A1D8S5W2_9EURY</name>
<dbReference type="Proteomes" id="UP000185608">
    <property type="component" value="Chromosome"/>
</dbReference>
<dbReference type="GeneID" id="30418158"/>
<dbReference type="RefSeq" id="WP_070365405.1">
    <property type="nucleotide sequence ID" value="NZ_CP016070.1"/>
</dbReference>
<evidence type="ECO:0000313" key="4">
    <source>
        <dbReference type="Proteomes" id="UP000186165"/>
    </source>
</evidence>
<gene>
    <name evidence="2" type="ORF">HSR6_1630</name>
    <name evidence="1" type="ORF">HTSR_1560</name>
</gene>